<evidence type="ECO:0000313" key="4">
    <source>
        <dbReference type="Proteomes" id="UP000823613"/>
    </source>
</evidence>
<comment type="caution">
    <text evidence="3">The sequence shown here is derived from an EMBL/GenBank/DDBJ whole genome shotgun (WGS) entry which is preliminary data.</text>
</comment>
<dbReference type="InterPro" id="IPR013762">
    <property type="entry name" value="Integrase-like_cat_sf"/>
</dbReference>
<organism evidence="3 4">
    <name type="scientific">Candidatus Onthovivens merdipullorum</name>
    <dbReference type="NCBI Taxonomy" id="2840889"/>
    <lineage>
        <taxon>Bacteria</taxon>
        <taxon>Bacillati</taxon>
        <taxon>Bacillota</taxon>
        <taxon>Bacilli</taxon>
        <taxon>Bacillales</taxon>
        <taxon>Candidatus Onthovivens</taxon>
    </lineage>
</organism>
<dbReference type="AlphaFoldDB" id="A0A9D9DIC0"/>
<dbReference type="InterPro" id="IPR011010">
    <property type="entry name" value="DNA_brk_join_enz"/>
</dbReference>
<name>A0A9D9DIC0_9BACL</name>
<dbReference type="PANTHER" id="PTHR30349">
    <property type="entry name" value="PHAGE INTEGRASE-RELATED"/>
    <property type="match status" value="1"/>
</dbReference>
<protein>
    <submittedName>
        <fullName evidence="3">Tyrosine-type recombinase/integrase</fullName>
    </submittedName>
</protein>
<dbReference type="Gene3D" id="1.10.443.10">
    <property type="entry name" value="Intergrase catalytic core"/>
    <property type="match status" value="1"/>
</dbReference>
<keyword evidence="1" id="KW-0233">DNA recombination</keyword>
<dbReference type="GO" id="GO:0003677">
    <property type="term" value="F:DNA binding"/>
    <property type="evidence" value="ECO:0007669"/>
    <property type="project" value="InterPro"/>
</dbReference>
<dbReference type="CDD" id="cd01189">
    <property type="entry name" value="INT_ICEBs1_C_like"/>
    <property type="match status" value="1"/>
</dbReference>
<proteinExistence type="predicted"/>
<dbReference type="PROSITE" id="PS51898">
    <property type="entry name" value="TYR_RECOMBINASE"/>
    <property type="match status" value="1"/>
</dbReference>
<dbReference type="Proteomes" id="UP000823613">
    <property type="component" value="Unassembled WGS sequence"/>
</dbReference>
<evidence type="ECO:0000256" key="1">
    <source>
        <dbReference type="ARBA" id="ARBA00023172"/>
    </source>
</evidence>
<evidence type="ECO:0000259" key="2">
    <source>
        <dbReference type="PROSITE" id="PS51898"/>
    </source>
</evidence>
<dbReference type="GO" id="GO:0015074">
    <property type="term" value="P:DNA integration"/>
    <property type="evidence" value="ECO:0007669"/>
    <property type="project" value="InterPro"/>
</dbReference>
<dbReference type="InterPro" id="IPR050090">
    <property type="entry name" value="Tyrosine_recombinase_XerCD"/>
</dbReference>
<dbReference type="SUPFAM" id="SSF56349">
    <property type="entry name" value="DNA breaking-rejoining enzymes"/>
    <property type="match status" value="1"/>
</dbReference>
<reference evidence="3" key="2">
    <citation type="journal article" date="2021" name="PeerJ">
        <title>Extensive microbial diversity within the chicken gut microbiome revealed by metagenomics and culture.</title>
        <authorList>
            <person name="Gilroy R."/>
            <person name="Ravi A."/>
            <person name="Getino M."/>
            <person name="Pursley I."/>
            <person name="Horton D.L."/>
            <person name="Alikhan N.F."/>
            <person name="Baker D."/>
            <person name="Gharbi K."/>
            <person name="Hall N."/>
            <person name="Watson M."/>
            <person name="Adriaenssens E.M."/>
            <person name="Foster-Nyarko E."/>
            <person name="Jarju S."/>
            <person name="Secka A."/>
            <person name="Antonio M."/>
            <person name="Oren A."/>
            <person name="Chaudhuri R.R."/>
            <person name="La Ragione R."/>
            <person name="Hildebrand F."/>
            <person name="Pallen M.J."/>
        </authorList>
    </citation>
    <scope>NUCLEOTIDE SEQUENCE</scope>
    <source>
        <strain evidence="3">11159</strain>
    </source>
</reference>
<dbReference type="EMBL" id="JADIMY010000040">
    <property type="protein sequence ID" value="MBO8427288.1"/>
    <property type="molecule type" value="Genomic_DNA"/>
</dbReference>
<dbReference type="Pfam" id="PF00589">
    <property type="entry name" value="Phage_integrase"/>
    <property type="match status" value="1"/>
</dbReference>
<evidence type="ECO:0000313" key="3">
    <source>
        <dbReference type="EMBL" id="MBO8427288.1"/>
    </source>
</evidence>
<accession>A0A9D9DIC0</accession>
<dbReference type="GO" id="GO:0006310">
    <property type="term" value="P:DNA recombination"/>
    <property type="evidence" value="ECO:0007669"/>
    <property type="project" value="UniProtKB-KW"/>
</dbReference>
<sequence>MPVYLNKKNNKWYISHRLNGKQFTIRRDKNNNPFNTKKEAQDYENEFFILSSSSFLKDMNKRIRELKQLITKEINNKYKITSSYSINIYLNKYFIPFFGNFRLSNLNNDLLILYKNKILNIKDKNISISNILRYSKKIFRIICKFYNLSINLNILDYQNKNLTNNKSFKYYDYEQFKTFISVIKDPCDKLMFQFLYYYGLRVGELRAVTSNSVDLHLNQLHILNEASTKAGVGKTIIVNPKTQSSIRSYPLLGFLKEEYLIIYKENYSGYLFKGVSSEIISLTTIYRKNEAYAKLAGLPKIRIHDFRHSCAIFLYSNGFDSASIAKWLGHSSTAVTEQTYIHYRSNIKDKIKDFIEENNVMKK</sequence>
<dbReference type="InterPro" id="IPR002104">
    <property type="entry name" value="Integrase_catalytic"/>
</dbReference>
<dbReference type="PANTHER" id="PTHR30349:SF64">
    <property type="entry name" value="PROPHAGE INTEGRASE INTD-RELATED"/>
    <property type="match status" value="1"/>
</dbReference>
<feature type="domain" description="Tyr recombinase" evidence="2">
    <location>
        <begin position="166"/>
        <end position="353"/>
    </location>
</feature>
<gene>
    <name evidence="3" type="ORF">IAC58_01850</name>
</gene>
<reference evidence="3" key="1">
    <citation type="submission" date="2020-10" db="EMBL/GenBank/DDBJ databases">
        <authorList>
            <person name="Gilroy R."/>
        </authorList>
    </citation>
    <scope>NUCLEOTIDE SEQUENCE</scope>
    <source>
        <strain evidence="3">11159</strain>
    </source>
</reference>